<evidence type="ECO:0000313" key="5">
    <source>
        <dbReference type="Proteomes" id="UP000526408"/>
    </source>
</evidence>
<dbReference type="PROSITE" id="PS51186">
    <property type="entry name" value="GNAT"/>
    <property type="match status" value="1"/>
</dbReference>
<gene>
    <name evidence="4" type="ORF">HCU73_01975</name>
</gene>
<dbReference type="InterPro" id="IPR050680">
    <property type="entry name" value="YpeA/RimI_acetyltransf"/>
</dbReference>
<dbReference type="EMBL" id="JAAZQQ010000001">
    <property type="protein sequence ID" value="NKX43343.1"/>
    <property type="molecule type" value="Genomic_DNA"/>
</dbReference>
<evidence type="ECO:0000313" key="4">
    <source>
        <dbReference type="EMBL" id="NKX43343.1"/>
    </source>
</evidence>
<dbReference type="AlphaFoldDB" id="A0A7X6GXH8"/>
<keyword evidence="5" id="KW-1185">Reference proteome</keyword>
<keyword evidence="2" id="KW-0012">Acyltransferase</keyword>
<evidence type="ECO:0000256" key="1">
    <source>
        <dbReference type="ARBA" id="ARBA00022679"/>
    </source>
</evidence>
<feature type="domain" description="N-acetyltransferase" evidence="3">
    <location>
        <begin position="1"/>
        <end position="135"/>
    </location>
</feature>
<keyword evidence="1 4" id="KW-0808">Transferase</keyword>
<organism evidence="4 5">
    <name type="scientific">Roseicyclus persicicus</name>
    <dbReference type="NCBI Taxonomy" id="2650661"/>
    <lineage>
        <taxon>Bacteria</taxon>
        <taxon>Pseudomonadati</taxon>
        <taxon>Pseudomonadota</taxon>
        <taxon>Alphaproteobacteria</taxon>
        <taxon>Rhodobacterales</taxon>
        <taxon>Roseobacteraceae</taxon>
        <taxon>Roseicyclus</taxon>
    </lineage>
</organism>
<accession>A0A7X6GXH8</accession>
<dbReference type="InterPro" id="IPR016181">
    <property type="entry name" value="Acyl_CoA_acyltransferase"/>
</dbReference>
<evidence type="ECO:0000259" key="3">
    <source>
        <dbReference type="PROSITE" id="PS51186"/>
    </source>
</evidence>
<dbReference type="CDD" id="cd04301">
    <property type="entry name" value="NAT_SF"/>
    <property type="match status" value="1"/>
</dbReference>
<dbReference type="SUPFAM" id="SSF55729">
    <property type="entry name" value="Acyl-CoA N-acyltransferases (Nat)"/>
    <property type="match status" value="1"/>
</dbReference>
<dbReference type="RefSeq" id="WP_168621715.1">
    <property type="nucleotide sequence ID" value="NZ_JAAZQQ010000001.1"/>
</dbReference>
<evidence type="ECO:0000256" key="2">
    <source>
        <dbReference type="ARBA" id="ARBA00023315"/>
    </source>
</evidence>
<dbReference type="PANTHER" id="PTHR43420">
    <property type="entry name" value="ACETYLTRANSFERASE"/>
    <property type="match status" value="1"/>
</dbReference>
<reference evidence="4 5" key="1">
    <citation type="submission" date="2020-04" db="EMBL/GenBank/DDBJ databases">
        <authorList>
            <person name="Yoon J."/>
        </authorList>
    </citation>
    <scope>NUCLEOTIDE SEQUENCE [LARGE SCALE GENOMIC DNA]</scope>
    <source>
        <strain evidence="4 5">KMU-115</strain>
    </source>
</reference>
<name>A0A7X6GXH8_9RHOB</name>
<sequence>MTPARMAEIHAAAFAGRGQVWPEAEIAALMSRPVIAAVTEGAAGFALVQILPPEAEILTLAVDPALQGRGHGTRLVRAILDRAAAAGAEQVFLEVAADNAPALALYARAGFGRIGLRRGYYARPGAAPVDALTLACRTGAEKTGKPFKS</sequence>
<dbReference type="Pfam" id="PF00583">
    <property type="entry name" value="Acetyltransf_1"/>
    <property type="match status" value="1"/>
</dbReference>
<dbReference type="Gene3D" id="3.40.630.30">
    <property type="match status" value="1"/>
</dbReference>
<protein>
    <submittedName>
        <fullName evidence="4">GNAT family N-acetyltransferase</fullName>
    </submittedName>
</protein>
<dbReference type="GO" id="GO:0016747">
    <property type="term" value="F:acyltransferase activity, transferring groups other than amino-acyl groups"/>
    <property type="evidence" value="ECO:0007669"/>
    <property type="project" value="InterPro"/>
</dbReference>
<dbReference type="PANTHER" id="PTHR43420:SF44">
    <property type="entry name" value="ACETYLTRANSFERASE YPEA"/>
    <property type="match status" value="1"/>
</dbReference>
<dbReference type="Proteomes" id="UP000526408">
    <property type="component" value="Unassembled WGS sequence"/>
</dbReference>
<dbReference type="InterPro" id="IPR000182">
    <property type="entry name" value="GNAT_dom"/>
</dbReference>
<comment type="caution">
    <text evidence="4">The sequence shown here is derived from an EMBL/GenBank/DDBJ whole genome shotgun (WGS) entry which is preliminary data.</text>
</comment>
<proteinExistence type="predicted"/>